<protein>
    <submittedName>
        <fullName evidence="1">Uncharacterized protein</fullName>
    </submittedName>
</protein>
<gene>
    <name evidence="1" type="ORF">AEK19_MT1605</name>
</gene>
<name>A0A1Y0B302_9LAMI</name>
<accession>A0A1Y0B302</accession>
<evidence type="ECO:0000313" key="1">
    <source>
        <dbReference type="EMBL" id="ART31790.1"/>
    </source>
</evidence>
<sequence length="51" mass="5902">MKNPAFFFLALHPSLTIQHSKYPTLEVSDSGIELNYLYVHVIHPKPIPSFY</sequence>
<geneLocation type="mitochondrion" evidence="1"/>
<proteinExistence type="predicted"/>
<keyword evidence="1" id="KW-0496">Mitochondrion</keyword>
<organism evidence="1">
    <name type="scientific">Utricularia reniformis</name>
    <dbReference type="NCBI Taxonomy" id="192314"/>
    <lineage>
        <taxon>Eukaryota</taxon>
        <taxon>Viridiplantae</taxon>
        <taxon>Streptophyta</taxon>
        <taxon>Embryophyta</taxon>
        <taxon>Tracheophyta</taxon>
        <taxon>Spermatophyta</taxon>
        <taxon>Magnoliopsida</taxon>
        <taxon>eudicotyledons</taxon>
        <taxon>Gunneridae</taxon>
        <taxon>Pentapetalae</taxon>
        <taxon>asterids</taxon>
        <taxon>lamiids</taxon>
        <taxon>Lamiales</taxon>
        <taxon>Lentibulariaceae</taxon>
        <taxon>Utricularia</taxon>
    </lineage>
</organism>
<dbReference type="EMBL" id="KY774314">
    <property type="protein sequence ID" value="ART31790.1"/>
    <property type="molecule type" value="Genomic_DNA"/>
</dbReference>
<reference evidence="1" key="1">
    <citation type="submission" date="2017-03" db="EMBL/GenBank/DDBJ databases">
        <title>The mitochondrial genome of the carnivorous plant Utricularia reniformis (Lentibulariaceae): structure, comparative analysis and evolutionary landmarks.</title>
        <authorList>
            <person name="Silva S.R."/>
            <person name="Alvarenga D.O."/>
            <person name="Michael T.P."/>
            <person name="Miranda V.F.O."/>
            <person name="Varani A.M."/>
        </authorList>
    </citation>
    <scope>NUCLEOTIDE SEQUENCE</scope>
</reference>
<dbReference type="AlphaFoldDB" id="A0A1Y0B302"/>